<evidence type="ECO:0000313" key="2">
    <source>
        <dbReference type="EMBL" id="KAG5840067.1"/>
    </source>
</evidence>
<dbReference type="EMBL" id="JAFIRN010000011">
    <property type="protein sequence ID" value="KAG5840067.1"/>
    <property type="molecule type" value="Genomic_DNA"/>
</dbReference>
<name>A0A9D3M1L4_ANGAN</name>
<comment type="caution">
    <text evidence="2">The sequence shown here is derived from an EMBL/GenBank/DDBJ whole genome shotgun (WGS) entry which is preliminary data.</text>
</comment>
<evidence type="ECO:0000256" key="1">
    <source>
        <dbReference type="SAM" id="SignalP"/>
    </source>
</evidence>
<keyword evidence="3" id="KW-1185">Reference proteome</keyword>
<feature type="non-terminal residue" evidence="2">
    <location>
        <position position="1"/>
    </location>
</feature>
<feature type="signal peptide" evidence="1">
    <location>
        <begin position="1"/>
        <end position="23"/>
    </location>
</feature>
<reference evidence="2" key="1">
    <citation type="submission" date="2021-01" db="EMBL/GenBank/DDBJ databases">
        <title>A chromosome-scale assembly of European eel, Anguilla anguilla.</title>
        <authorList>
            <person name="Henkel C."/>
            <person name="Jong-Raadsen S.A."/>
            <person name="Dufour S."/>
            <person name="Weltzien F.-A."/>
            <person name="Palstra A.P."/>
            <person name="Pelster B."/>
            <person name="Spaink H.P."/>
            <person name="Van Den Thillart G.E."/>
            <person name="Jansen H."/>
            <person name="Zahm M."/>
            <person name="Klopp C."/>
            <person name="Cedric C."/>
            <person name="Louis A."/>
            <person name="Berthelot C."/>
            <person name="Parey E."/>
            <person name="Roest Crollius H."/>
            <person name="Montfort J."/>
            <person name="Robinson-Rechavi M."/>
            <person name="Bucao C."/>
            <person name="Bouchez O."/>
            <person name="Gislard M."/>
            <person name="Lluch J."/>
            <person name="Milhes M."/>
            <person name="Lampietro C."/>
            <person name="Lopez Roques C."/>
            <person name="Donnadieu C."/>
            <person name="Braasch I."/>
            <person name="Desvignes T."/>
            <person name="Postlethwait J."/>
            <person name="Bobe J."/>
            <person name="Guiguen Y."/>
            <person name="Dirks R."/>
        </authorList>
    </citation>
    <scope>NUCLEOTIDE SEQUENCE</scope>
    <source>
        <strain evidence="2">Tag_6206</strain>
        <tissue evidence="2">Liver</tissue>
    </source>
</reference>
<gene>
    <name evidence="2" type="ORF">ANANG_G00212920</name>
</gene>
<keyword evidence="1" id="KW-0732">Signal</keyword>
<proteinExistence type="predicted"/>
<accession>A0A9D3M1L4</accession>
<protein>
    <submittedName>
        <fullName evidence="2">Uncharacterized protein</fullName>
    </submittedName>
</protein>
<dbReference type="Proteomes" id="UP001044222">
    <property type="component" value="Chromosome 11"/>
</dbReference>
<feature type="chain" id="PRO_5038438473" evidence="1">
    <location>
        <begin position="24"/>
        <end position="69"/>
    </location>
</feature>
<evidence type="ECO:0000313" key="3">
    <source>
        <dbReference type="Proteomes" id="UP001044222"/>
    </source>
</evidence>
<dbReference type="AlphaFoldDB" id="A0A9D3M1L4"/>
<sequence>FCAFLHQICFLSVSVVLLKESEWSPERGQEGIGGKGPGVHSYSLRPDPLHSCVTQTAALCHCEVLILLL</sequence>
<organism evidence="2 3">
    <name type="scientific">Anguilla anguilla</name>
    <name type="common">European freshwater eel</name>
    <name type="synonym">Muraena anguilla</name>
    <dbReference type="NCBI Taxonomy" id="7936"/>
    <lineage>
        <taxon>Eukaryota</taxon>
        <taxon>Metazoa</taxon>
        <taxon>Chordata</taxon>
        <taxon>Craniata</taxon>
        <taxon>Vertebrata</taxon>
        <taxon>Euteleostomi</taxon>
        <taxon>Actinopterygii</taxon>
        <taxon>Neopterygii</taxon>
        <taxon>Teleostei</taxon>
        <taxon>Anguilliformes</taxon>
        <taxon>Anguillidae</taxon>
        <taxon>Anguilla</taxon>
    </lineage>
</organism>